<gene>
    <name evidence="1" type="ORF">PIB30_058567</name>
</gene>
<comment type="caution">
    <text evidence="1">The sequence shown here is derived from an EMBL/GenBank/DDBJ whole genome shotgun (WGS) entry which is preliminary data.</text>
</comment>
<reference evidence="1 2" key="1">
    <citation type="journal article" date="2023" name="Plants (Basel)">
        <title>Bridging the Gap: Combining Genomics and Transcriptomics Approaches to Understand Stylosanthes scabra, an Orphan Legume from the Brazilian Caatinga.</title>
        <authorList>
            <person name="Ferreira-Neto J.R.C."/>
            <person name="da Silva M.D."/>
            <person name="Binneck E."/>
            <person name="de Melo N.F."/>
            <person name="da Silva R.H."/>
            <person name="de Melo A.L.T.M."/>
            <person name="Pandolfi V."/>
            <person name="Bustamante F.O."/>
            <person name="Brasileiro-Vidal A.C."/>
            <person name="Benko-Iseppon A.M."/>
        </authorList>
    </citation>
    <scope>NUCLEOTIDE SEQUENCE [LARGE SCALE GENOMIC DNA]</scope>
    <source>
        <tissue evidence="1">Leaves</tissue>
    </source>
</reference>
<proteinExistence type="predicted"/>
<organism evidence="1 2">
    <name type="scientific">Stylosanthes scabra</name>
    <dbReference type="NCBI Taxonomy" id="79078"/>
    <lineage>
        <taxon>Eukaryota</taxon>
        <taxon>Viridiplantae</taxon>
        <taxon>Streptophyta</taxon>
        <taxon>Embryophyta</taxon>
        <taxon>Tracheophyta</taxon>
        <taxon>Spermatophyta</taxon>
        <taxon>Magnoliopsida</taxon>
        <taxon>eudicotyledons</taxon>
        <taxon>Gunneridae</taxon>
        <taxon>Pentapetalae</taxon>
        <taxon>rosids</taxon>
        <taxon>fabids</taxon>
        <taxon>Fabales</taxon>
        <taxon>Fabaceae</taxon>
        <taxon>Papilionoideae</taxon>
        <taxon>50 kb inversion clade</taxon>
        <taxon>dalbergioids sensu lato</taxon>
        <taxon>Dalbergieae</taxon>
        <taxon>Pterocarpus clade</taxon>
        <taxon>Stylosanthes</taxon>
    </lineage>
</organism>
<dbReference type="Proteomes" id="UP001341840">
    <property type="component" value="Unassembled WGS sequence"/>
</dbReference>
<name>A0ABU6ZIS5_9FABA</name>
<protein>
    <submittedName>
        <fullName evidence="1">Uncharacterized protein</fullName>
    </submittedName>
</protein>
<evidence type="ECO:0000313" key="2">
    <source>
        <dbReference type="Proteomes" id="UP001341840"/>
    </source>
</evidence>
<accession>A0ABU6ZIS5</accession>
<sequence>MWVSILLAGPTKAPSRWKPSAPLKWKLHIEAKSPLFDRRAHESPTQQLLSPLEETSLLWEVWKRELEPEWSSICHRLGQPGLWVGSGNRSRTLRRARQQGMLQALRDRTERNHVIVPTSKFSQL</sequence>
<dbReference type="EMBL" id="JASCZI010272354">
    <property type="protein sequence ID" value="MED6221846.1"/>
    <property type="molecule type" value="Genomic_DNA"/>
</dbReference>
<evidence type="ECO:0000313" key="1">
    <source>
        <dbReference type="EMBL" id="MED6221846.1"/>
    </source>
</evidence>
<keyword evidence="2" id="KW-1185">Reference proteome</keyword>